<reference evidence="2 3" key="1">
    <citation type="journal article" date="2012" name="BMC Genomics">
        <title>Genome analysis of a simultaneously predatory and prey-independent, novel Bdellovibrio bacteriovorus from the River Tiber, supports in silico predictions of both ancient and recent lateral gene transfer from diverse bacteria.</title>
        <authorList>
            <person name="Hobley L."/>
            <person name="Lerner T.R."/>
            <person name="Williams L.E."/>
            <person name="Lambert C."/>
            <person name="Till R."/>
            <person name="Milner D.S."/>
            <person name="Basford S.M."/>
            <person name="Capeness M.J."/>
            <person name="Fenton A.K."/>
            <person name="Atterbury R.J."/>
            <person name="Harris M.A."/>
            <person name="Sockett R.E."/>
        </authorList>
    </citation>
    <scope>NUCLEOTIDE SEQUENCE [LARGE SCALE GENOMIC DNA]</scope>
    <source>
        <strain evidence="2 3">Tiberius</strain>
    </source>
</reference>
<evidence type="ECO:0000256" key="1">
    <source>
        <dbReference type="SAM" id="SignalP"/>
    </source>
</evidence>
<dbReference type="EMBL" id="CP002930">
    <property type="protein sequence ID" value="AFY00488.1"/>
    <property type="molecule type" value="Genomic_DNA"/>
</dbReference>
<dbReference type="PATRIC" id="fig|1069642.3.peg.773"/>
<protein>
    <submittedName>
        <fullName evidence="2">Uncharacterized protein</fullName>
    </submittedName>
</protein>
<gene>
    <name evidence="2" type="ORF">Bdt_0782</name>
</gene>
<proteinExistence type="predicted"/>
<accession>K7YSA9</accession>
<feature type="chain" id="PRO_5003915324" evidence="1">
    <location>
        <begin position="25"/>
        <end position="455"/>
    </location>
</feature>
<feature type="signal peptide" evidence="1">
    <location>
        <begin position="1"/>
        <end position="24"/>
    </location>
</feature>
<evidence type="ECO:0000313" key="2">
    <source>
        <dbReference type="EMBL" id="AFY00488.1"/>
    </source>
</evidence>
<keyword evidence="1" id="KW-0732">Signal</keyword>
<sequence length="455" mass="51168">MMKLVAICTSAVLSVIIPLSNAVAINLGNLKGETRTEYFSPYGVRELCVVPKKWPGAAYRSDDTSKESTLCGYDFYRTVGICPKYNSTNPGVLLLAPNASYSKEAIDASDCNLKKMSVKTEAKFKQTITCSYTPSILAYYHMSRILGGVGRVPVSVIRTMDLKVHSQLTNKAVHALRDSTDTIAQAWRKLGEMHLNPRAFPQLVDTTFTQLYGGLSDNVKNENVYNDVSGRGTYNSRYQRFLKQKPFLKVASTKTVAQLVGSGEFTRVAQDVIQMKDVADMVLIDTLMNQQDRIGNIHYKFYWYSINPSTNRIERSKSDAELVDGKIVIPAEEKRQMAGRTAVVLKEMILKDNDCGVIKDNMMRAYSVLEKVRHMSYLTYRYFMAFEKSLAAPATKDYFKTELLFTDKDYRSLQDNASKAKEILTGTCRTGQLKFDLDLENYLPGARPPLTPCSN</sequence>
<organism evidence="2 3">
    <name type="scientific">Bdellovibrio bacteriovorus str. Tiberius</name>
    <dbReference type="NCBI Taxonomy" id="1069642"/>
    <lineage>
        <taxon>Bacteria</taxon>
        <taxon>Pseudomonadati</taxon>
        <taxon>Bdellovibrionota</taxon>
        <taxon>Bdellovibrionia</taxon>
        <taxon>Bdellovibrionales</taxon>
        <taxon>Pseudobdellovibrionaceae</taxon>
        <taxon>Bdellovibrio</taxon>
    </lineage>
</organism>
<dbReference type="KEGG" id="bbat:Bdt_0782"/>
<dbReference type="AlphaFoldDB" id="K7YSA9"/>
<dbReference type="Proteomes" id="UP000010074">
    <property type="component" value="Chromosome"/>
</dbReference>
<dbReference type="HOGENOM" id="CLU_600870_0_0_7"/>
<name>K7YSA9_BDEBC</name>
<evidence type="ECO:0000313" key="3">
    <source>
        <dbReference type="Proteomes" id="UP000010074"/>
    </source>
</evidence>